<dbReference type="Proteomes" id="UP001596337">
    <property type="component" value="Unassembled WGS sequence"/>
</dbReference>
<dbReference type="SUPFAM" id="SSF159245">
    <property type="entry name" value="AttH-like"/>
    <property type="match status" value="1"/>
</dbReference>
<evidence type="ECO:0000313" key="3">
    <source>
        <dbReference type="EMBL" id="MFC6866184.1"/>
    </source>
</evidence>
<dbReference type="Pfam" id="PF23212">
    <property type="entry name" value="DUF7064"/>
    <property type="match status" value="1"/>
</dbReference>
<dbReference type="Pfam" id="PF23213">
    <property type="entry name" value="DUF7065"/>
    <property type="match status" value="1"/>
</dbReference>
<proteinExistence type="predicted"/>
<feature type="domain" description="DUF7065" evidence="2">
    <location>
        <begin position="4"/>
        <end position="184"/>
    </location>
</feature>
<evidence type="ECO:0000259" key="2">
    <source>
        <dbReference type="Pfam" id="PF23213"/>
    </source>
</evidence>
<sequence>MRPEDDYTHPIGEDPTFSESMYFHFYDPRAELGGFLRVGNRPNEGSGEVTVCLYLPDGRLGFAYDRPRVTSNDRLDAAGMRVDVREPMRHIDVSYDGRIFVVDDPAAMTDPSKALGASRKSDCVIDLAVHAIAPASEHSFDTDEGSFVPNHYEQSIVVEGSVRIDDHTTTVSGHGLRDHTWGPRSWQAPWFYRWLHGCTDGFSFMGAWFGQRDGSAVRGGFVWDGRTLHQLDHLDITTIRDDRDEQMEITVGLRSGDQEWTLHGQAQATVPLRHRPADDTGTVSMTRIVESLMAWRLADGTTLHGMSEYLDQIVAGRPVGLAV</sequence>
<protein>
    <recommendedName>
        <fullName evidence="5">Tocopherol cyclase</fullName>
    </recommendedName>
</protein>
<feature type="domain" description="DUF7064" evidence="1">
    <location>
        <begin position="186"/>
        <end position="312"/>
    </location>
</feature>
<reference evidence="4" key="1">
    <citation type="journal article" date="2019" name="Int. J. Syst. Evol. Microbiol.">
        <title>The Global Catalogue of Microorganisms (GCM) 10K type strain sequencing project: providing services to taxonomists for standard genome sequencing and annotation.</title>
        <authorList>
            <consortium name="The Broad Institute Genomics Platform"/>
            <consortium name="The Broad Institute Genome Sequencing Center for Infectious Disease"/>
            <person name="Wu L."/>
            <person name="Ma J."/>
        </authorList>
    </citation>
    <scope>NUCLEOTIDE SEQUENCE [LARGE SCALE GENOMIC DNA]</scope>
    <source>
        <strain evidence="4">KCTC 32255</strain>
    </source>
</reference>
<dbReference type="InterPro" id="IPR055492">
    <property type="entry name" value="DUF7064"/>
</dbReference>
<accession>A0ABW2BUE2</accession>
<comment type="caution">
    <text evidence="3">The sequence shown here is derived from an EMBL/GenBank/DDBJ whole genome shotgun (WGS) entry which is preliminary data.</text>
</comment>
<gene>
    <name evidence="3" type="ORF">ACFQGD_03415</name>
</gene>
<dbReference type="RefSeq" id="WP_345407285.1">
    <property type="nucleotide sequence ID" value="NZ_BAABLA010000123.1"/>
</dbReference>
<evidence type="ECO:0008006" key="5">
    <source>
        <dbReference type="Google" id="ProtNLM"/>
    </source>
</evidence>
<evidence type="ECO:0000259" key="1">
    <source>
        <dbReference type="Pfam" id="PF23212"/>
    </source>
</evidence>
<evidence type="ECO:0000313" key="4">
    <source>
        <dbReference type="Proteomes" id="UP001596337"/>
    </source>
</evidence>
<keyword evidence="4" id="KW-1185">Reference proteome</keyword>
<organism evidence="3 4">
    <name type="scientific">Haloechinothrix salitolerans</name>
    <dbReference type="NCBI Taxonomy" id="926830"/>
    <lineage>
        <taxon>Bacteria</taxon>
        <taxon>Bacillati</taxon>
        <taxon>Actinomycetota</taxon>
        <taxon>Actinomycetes</taxon>
        <taxon>Pseudonocardiales</taxon>
        <taxon>Pseudonocardiaceae</taxon>
        <taxon>Haloechinothrix</taxon>
    </lineage>
</organism>
<dbReference type="InterPro" id="IPR055493">
    <property type="entry name" value="DUF7065"/>
</dbReference>
<dbReference type="EMBL" id="JBHSXX010000001">
    <property type="protein sequence ID" value="MFC6866184.1"/>
    <property type="molecule type" value="Genomic_DNA"/>
</dbReference>
<name>A0ABW2BUE2_9PSEU</name>